<keyword evidence="2" id="KW-1185">Reference proteome</keyword>
<dbReference type="EC" id="3.2.1.39" evidence="1"/>
<accession>A0ACB7WVS7</accession>
<keyword evidence="1" id="KW-0326">Glycosidase</keyword>
<sequence length="413" mass="44210">MSIHLLLFFILLRPILLFSTSTSSSFSFIGINYGQVGDNLPSPSSVLPLFHSLSITRVRLYDFNPTLLHPLSSSSSSLDLTIGVPDRCLPSFASDPHSSLSFLHSNVLPYPSISLITLGNEVLTSNSSILLSSLLPAINNLHSSLLSLNLHQRIKISTAHSLSILSQSFPPSSSSFRHDLLPILTPLLSFLSRSKSPFLINAYPYFAYKADPNHVDLDYVLFQPNDGVVDPGSGLRYDNMLHAQVDAVRSAISKAGGDAGLEVRVSETGWPSAGDPDEAGATPENARRYNGNLMRMVASGRGTPARPKDPLRVDIFALFNENLKPGPASERHYGLFKPDGTPAYQLSLAPASSGNGTSNGSAASPSQQSAGEGLSLMGYDISSAAVPVWAWWAPRGGALGSLSLVILVWGWAL</sequence>
<dbReference type="Proteomes" id="UP000827976">
    <property type="component" value="Chromosome 1"/>
</dbReference>
<evidence type="ECO:0000313" key="2">
    <source>
        <dbReference type="Proteomes" id="UP000827976"/>
    </source>
</evidence>
<proteinExistence type="predicted"/>
<organism evidence="1 2">
    <name type="scientific">Dioscorea alata</name>
    <name type="common">Purple yam</name>
    <dbReference type="NCBI Taxonomy" id="55571"/>
    <lineage>
        <taxon>Eukaryota</taxon>
        <taxon>Viridiplantae</taxon>
        <taxon>Streptophyta</taxon>
        <taxon>Embryophyta</taxon>
        <taxon>Tracheophyta</taxon>
        <taxon>Spermatophyta</taxon>
        <taxon>Magnoliopsida</taxon>
        <taxon>Liliopsida</taxon>
        <taxon>Dioscoreales</taxon>
        <taxon>Dioscoreaceae</taxon>
        <taxon>Dioscorea</taxon>
    </lineage>
</organism>
<reference evidence="2" key="1">
    <citation type="journal article" date="2022" name="Nat. Commun.">
        <title>Chromosome evolution and the genetic basis of agronomically important traits in greater yam.</title>
        <authorList>
            <person name="Bredeson J.V."/>
            <person name="Lyons J.B."/>
            <person name="Oniyinde I.O."/>
            <person name="Okereke N.R."/>
            <person name="Kolade O."/>
            <person name="Nnabue I."/>
            <person name="Nwadili C.O."/>
            <person name="Hribova E."/>
            <person name="Parker M."/>
            <person name="Nwogha J."/>
            <person name="Shu S."/>
            <person name="Carlson J."/>
            <person name="Kariba R."/>
            <person name="Muthemba S."/>
            <person name="Knop K."/>
            <person name="Barton G.J."/>
            <person name="Sherwood A.V."/>
            <person name="Lopez-Montes A."/>
            <person name="Asiedu R."/>
            <person name="Jamnadass R."/>
            <person name="Muchugi A."/>
            <person name="Goodstein D."/>
            <person name="Egesi C.N."/>
            <person name="Featherston J."/>
            <person name="Asfaw A."/>
            <person name="Simpson G.G."/>
            <person name="Dolezel J."/>
            <person name="Hendre P.S."/>
            <person name="Van Deynze A."/>
            <person name="Kumar P.L."/>
            <person name="Obidiegwu J.E."/>
            <person name="Bhattacharjee R."/>
            <person name="Rokhsar D.S."/>
        </authorList>
    </citation>
    <scope>NUCLEOTIDE SEQUENCE [LARGE SCALE GENOMIC DNA]</scope>
    <source>
        <strain evidence="2">cv. TDa95/00328</strain>
    </source>
</reference>
<dbReference type="EMBL" id="CM037011">
    <property type="protein sequence ID" value="KAH7692500.1"/>
    <property type="molecule type" value="Genomic_DNA"/>
</dbReference>
<name>A0ACB7WVS7_DIOAL</name>
<protein>
    <submittedName>
        <fullName evidence="1">Glycoside hydrolase family 17 protein</fullName>
        <ecNumber evidence="1">3.2.1.39</ecNumber>
    </submittedName>
</protein>
<comment type="caution">
    <text evidence="1">The sequence shown here is derived from an EMBL/GenBank/DDBJ whole genome shotgun (WGS) entry which is preliminary data.</text>
</comment>
<gene>
    <name evidence="1" type="ORF">IHE45_01G071200</name>
</gene>
<keyword evidence="1" id="KW-0378">Hydrolase</keyword>
<evidence type="ECO:0000313" key="1">
    <source>
        <dbReference type="EMBL" id="KAH7692500.1"/>
    </source>
</evidence>